<feature type="domain" description="Importin N-terminal" evidence="8">
    <location>
        <begin position="20"/>
        <end position="108"/>
    </location>
</feature>
<dbReference type="PANTHER" id="PTHR10997:SF8">
    <property type="entry name" value="EXPORTIN-2"/>
    <property type="match status" value="1"/>
</dbReference>
<dbReference type="Pfam" id="PF03810">
    <property type="entry name" value="IBN_N"/>
    <property type="match status" value="1"/>
</dbReference>
<dbReference type="GO" id="GO:0006606">
    <property type="term" value="P:protein import into nucleus"/>
    <property type="evidence" value="ECO:0007669"/>
    <property type="project" value="TreeGrafter"/>
</dbReference>
<keyword evidence="7" id="KW-0539">Nucleus</keyword>
<keyword evidence="10" id="KW-1185">Reference proteome</keyword>
<evidence type="ECO:0000256" key="2">
    <source>
        <dbReference type="ARBA" id="ARBA00004496"/>
    </source>
</evidence>
<evidence type="ECO:0000256" key="1">
    <source>
        <dbReference type="ARBA" id="ARBA00004123"/>
    </source>
</evidence>
<evidence type="ECO:0000256" key="3">
    <source>
        <dbReference type="ARBA" id="ARBA00008669"/>
    </source>
</evidence>
<dbReference type="SUPFAM" id="SSF48371">
    <property type="entry name" value="ARM repeat"/>
    <property type="match status" value="1"/>
</dbReference>
<evidence type="ECO:0000256" key="5">
    <source>
        <dbReference type="ARBA" id="ARBA00022490"/>
    </source>
</evidence>
<keyword evidence="4" id="KW-0813">Transport</keyword>
<dbReference type="Pfam" id="PF03378">
    <property type="entry name" value="CAS_CSE1"/>
    <property type="match status" value="1"/>
</dbReference>
<evidence type="ECO:0000259" key="8">
    <source>
        <dbReference type="PROSITE" id="PS50166"/>
    </source>
</evidence>
<dbReference type="PANTHER" id="PTHR10997">
    <property type="entry name" value="IMPORTIN-7, 8, 11"/>
    <property type="match status" value="1"/>
</dbReference>
<dbReference type="PROSITE" id="PS50166">
    <property type="entry name" value="IMPORTIN_B_NT"/>
    <property type="match status" value="1"/>
</dbReference>
<dbReference type="Pfam" id="PF08506">
    <property type="entry name" value="Cse1"/>
    <property type="match status" value="1"/>
</dbReference>
<dbReference type="GO" id="GO:0005049">
    <property type="term" value="F:nuclear export signal receptor activity"/>
    <property type="evidence" value="ECO:0007669"/>
    <property type="project" value="TreeGrafter"/>
</dbReference>
<reference evidence="9" key="1">
    <citation type="submission" date="2022-07" db="EMBL/GenBank/DDBJ databases">
        <title>Genome Sequence of Physisporinus lineatus.</title>
        <authorList>
            <person name="Buettner E."/>
        </authorList>
    </citation>
    <scope>NUCLEOTIDE SEQUENCE</scope>
    <source>
        <strain evidence="9">VT162</strain>
    </source>
</reference>
<dbReference type="SMART" id="SM00913">
    <property type="entry name" value="IBN_N"/>
    <property type="match status" value="1"/>
</dbReference>
<keyword evidence="6" id="KW-0653">Protein transport</keyword>
<dbReference type="AlphaFoldDB" id="A0AAD5VE34"/>
<comment type="similarity">
    <text evidence="3">Belongs to the XPO2/CSE1 family.</text>
</comment>
<dbReference type="GO" id="GO:0031267">
    <property type="term" value="F:small GTPase binding"/>
    <property type="evidence" value="ECO:0007669"/>
    <property type="project" value="InterPro"/>
</dbReference>
<dbReference type="EMBL" id="JANAWD010000004">
    <property type="protein sequence ID" value="KAJ3492037.1"/>
    <property type="molecule type" value="Genomic_DNA"/>
</dbReference>
<name>A0AAD5VE34_9APHY</name>
<gene>
    <name evidence="9" type="ORF">NLI96_g338</name>
</gene>
<comment type="caution">
    <text evidence="9">The sequence shown here is derived from an EMBL/GenBank/DDBJ whole genome shotgun (WGS) entry which is preliminary data.</text>
</comment>
<dbReference type="InterPro" id="IPR011989">
    <property type="entry name" value="ARM-like"/>
</dbReference>
<keyword evidence="5" id="KW-0963">Cytoplasm</keyword>
<evidence type="ECO:0000313" key="9">
    <source>
        <dbReference type="EMBL" id="KAJ3492037.1"/>
    </source>
</evidence>
<dbReference type="InterPro" id="IPR013713">
    <property type="entry name" value="XPO2_central"/>
</dbReference>
<evidence type="ECO:0000313" key="10">
    <source>
        <dbReference type="Proteomes" id="UP001212997"/>
    </source>
</evidence>
<dbReference type="GO" id="GO:0005829">
    <property type="term" value="C:cytosol"/>
    <property type="evidence" value="ECO:0007669"/>
    <property type="project" value="TreeGrafter"/>
</dbReference>
<dbReference type="GO" id="GO:0006611">
    <property type="term" value="P:protein export from nucleus"/>
    <property type="evidence" value="ECO:0007669"/>
    <property type="project" value="TreeGrafter"/>
</dbReference>
<organism evidence="9 10">
    <name type="scientific">Meripilus lineatus</name>
    <dbReference type="NCBI Taxonomy" id="2056292"/>
    <lineage>
        <taxon>Eukaryota</taxon>
        <taxon>Fungi</taxon>
        <taxon>Dikarya</taxon>
        <taxon>Basidiomycota</taxon>
        <taxon>Agaricomycotina</taxon>
        <taxon>Agaricomycetes</taxon>
        <taxon>Polyporales</taxon>
        <taxon>Meripilaceae</taxon>
        <taxon>Meripilus</taxon>
    </lineage>
</organism>
<comment type="subcellular location">
    <subcellularLocation>
        <location evidence="2">Cytoplasm</location>
    </subcellularLocation>
    <subcellularLocation>
        <location evidence="1">Nucleus</location>
    </subcellularLocation>
</comment>
<dbReference type="InterPro" id="IPR001494">
    <property type="entry name" value="Importin-beta_N"/>
</dbReference>
<protein>
    <recommendedName>
        <fullName evidence="8">Importin N-terminal domain-containing protein</fullName>
    </recommendedName>
</protein>
<proteinExistence type="inferred from homology"/>
<dbReference type="InterPro" id="IPR005043">
    <property type="entry name" value="XPO2_C"/>
</dbReference>
<dbReference type="GO" id="GO:0005635">
    <property type="term" value="C:nuclear envelope"/>
    <property type="evidence" value="ECO:0007669"/>
    <property type="project" value="TreeGrafter"/>
</dbReference>
<sequence length="999" mass="110927">MADIPSLLLASLVPSTRKQAEQALQAHSKQAGFLPGLLQLVLASGQERSVRLAGSVFLKNTTKSRWDDVCTYAFFSFWDLIVLPQEEASIIEADKVALRRNLVPAMIALSSPSDKTIRSQVAETISVVASYDFPDKWTDLIDVLVSSLSHTNFSINVGVLQTAHSIFHPWRSATRSDTLFTTINYVLSRTDPNSSLAMIAQAQVNLVEVYYDLTCQDLPPDFEDTHQQFFGASNGLFLQLLSWDPQELRGDPDDTTPSLPSQIKTGILEIGELFVKLYPETLQTSSSVEGIVRIVWELVGGGKLPEISNDALVSQSLRFVSTAIRSGHYKQLFGSKDTISNLIQGVVVPNIGLRDHEIEQFEDDPLEYIRLDLAVPTGSGSLGLGSHDVVTRRQAAADIVRALVGSGYEAETTEVAGRWIGEGLQGYASNKTRDGSWKAKDAAVYLLTAVATRGSTMQHGVTSTNPLIDVVKFFSENIYEDLRADPHTIHPLLQVDAIRYLYTFRSQLSKEQLISVFPLLAQHLTSPNYVCYTYAAISIERILARKAGAQLMFSQSDVQETAPQLIDRLLTKLEEARSPEKVAENDYLIKCVFRLIVTARASLYPQSRSIMERLVGILGVISRNPSNPNFDQYIFESISALIRYSVGADKSALSIFEQALFGPFTIILQQDIDRGFILIIPSDIVNVITEYIPYVFQVLGQMLEFHSTDVPVSYRDLLPFLLTPAGWQQKGSIPGLVKLLKAFLASDAQHMVATGQFAAVLAVIQQRLIPSKLNDSWGFELLQSVVQHIPMDNLKGYLRATFITLLTRMQTSKTDSYVNNFTHFLLFSLAIQKPGLTPDHLISIFEDIQIQLWSQVLSSFIIPALPRIPVKDRKVAVVGLNALLTQSNAMIQGPLLNLWLQCFAALPELLAQPQYLMTEKNDVESGNTLIDFEEQNTGYQAAYSRLAASESESLDPVSFVENPVAALSQSIKELIQKRPEIREIVIRTSDTKSLYQSLL</sequence>
<dbReference type="InterPro" id="IPR016024">
    <property type="entry name" value="ARM-type_fold"/>
</dbReference>
<dbReference type="Gene3D" id="1.25.10.10">
    <property type="entry name" value="Leucine-rich Repeat Variant"/>
    <property type="match status" value="1"/>
</dbReference>
<evidence type="ECO:0000256" key="4">
    <source>
        <dbReference type="ARBA" id="ARBA00022448"/>
    </source>
</evidence>
<dbReference type="Proteomes" id="UP001212997">
    <property type="component" value="Unassembled WGS sequence"/>
</dbReference>
<evidence type="ECO:0000256" key="7">
    <source>
        <dbReference type="ARBA" id="ARBA00023242"/>
    </source>
</evidence>
<evidence type="ECO:0000256" key="6">
    <source>
        <dbReference type="ARBA" id="ARBA00022927"/>
    </source>
</evidence>
<accession>A0AAD5VE34</accession>